<dbReference type="Pfam" id="PF13499">
    <property type="entry name" value="EF-hand_7"/>
    <property type="match status" value="1"/>
</dbReference>
<protein>
    <submittedName>
        <fullName evidence="3">Oidioi.mRNA.OKI2018_I69.chr1.g1326.t1.cds</fullName>
    </submittedName>
</protein>
<dbReference type="SUPFAM" id="SSF47473">
    <property type="entry name" value="EF-hand"/>
    <property type="match status" value="1"/>
</dbReference>
<keyword evidence="1" id="KW-0106">Calcium</keyword>
<evidence type="ECO:0000256" key="1">
    <source>
        <dbReference type="ARBA" id="ARBA00022837"/>
    </source>
</evidence>
<dbReference type="Proteomes" id="UP001158576">
    <property type="component" value="Chromosome 1"/>
</dbReference>
<reference evidence="3 4" key="1">
    <citation type="submission" date="2021-04" db="EMBL/GenBank/DDBJ databases">
        <authorList>
            <person name="Bliznina A."/>
        </authorList>
    </citation>
    <scope>NUCLEOTIDE SEQUENCE [LARGE SCALE GENOMIC DNA]</scope>
</reference>
<dbReference type="EMBL" id="OU015566">
    <property type="protein sequence ID" value="CAG5104549.1"/>
    <property type="molecule type" value="Genomic_DNA"/>
</dbReference>
<feature type="domain" description="EF-hand" evidence="2">
    <location>
        <begin position="57"/>
        <end position="84"/>
    </location>
</feature>
<gene>
    <name evidence="3" type="ORF">OKIOD_LOCUS10091</name>
</gene>
<evidence type="ECO:0000313" key="3">
    <source>
        <dbReference type="EMBL" id="CAG5104549.1"/>
    </source>
</evidence>
<evidence type="ECO:0000259" key="2">
    <source>
        <dbReference type="PROSITE" id="PS50222"/>
    </source>
</evidence>
<dbReference type="InterPro" id="IPR018247">
    <property type="entry name" value="EF_Hand_1_Ca_BS"/>
</dbReference>
<sequence length="91" mass="10488">MEKSLIELFEKVDGNKDRMMSKDELKDALKQLCETVKNDSTSPLYFILSDVDLSDSNLERITRKAFNEIDTDRSGTITFEEFANSDWTLSL</sequence>
<dbReference type="InterPro" id="IPR011992">
    <property type="entry name" value="EF-hand-dom_pair"/>
</dbReference>
<evidence type="ECO:0000313" key="4">
    <source>
        <dbReference type="Proteomes" id="UP001158576"/>
    </source>
</evidence>
<accession>A0ABN7SRU8</accession>
<dbReference type="PROSITE" id="PS00018">
    <property type="entry name" value="EF_HAND_1"/>
    <property type="match status" value="2"/>
</dbReference>
<proteinExistence type="predicted"/>
<dbReference type="Gene3D" id="1.10.238.10">
    <property type="entry name" value="EF-hand"/>
    <property type="match status" value="1"/>
</dbReference>
<dbReference type="PROSITE" id="PS50222">
    <property type="entry name" value="EF_HAND_2"/>
    <property type="match status" value="2"/>
</dbReference>
<dbReference type="InterPro" id="IPR002048">
    <property type="entry name" value="EF_hand_dom"/>
</dbReference>
<keyword evidence="4" id="KW-1185">Reference proteome</keyword>
<organism evidence="3 4">
    <name type="scientific">Oikopleura dioica</name>
    <name type="common">Tunicate</name>
    <dbReference type="NCBI Taxonomy" id="34765"/>
    <lineage>
        <taxon>Eukaryota</taxon>
        <taxon>Metazoa</taxon>
        <taxon>Chordata</taxon>
        <taxon>Tunicata</taxon>
        <taxon>Appendicularia</taxon>
        <taxon>Copelata</taxon>
        <taxon>Oikopleuridae</taxon>
        <taxon>Oikopleura</taxon>
    </lineage>
</organism>
<name>A0ABN7SRU8_OIKDI</name>
<feature type="domain" description="EF-hand" evidence="2">
    <location>
        <begin position="1"/>
        <end position="35"/>
    </location>
</feature>
<dbReference type="SMART" id="SM00054">
    <property type="entry name" value="EFh"/>
    <property type="match status" value="2"/>
</dbReference>